<organism evidence="1 2">
    <name type="scientific">Limosilactobacillus reuteri</name>
    <name type="common">Lactobacillus reuteri</name>
    <dbReference type="NCBI Taxonomy" id="1598"/>
    <lineage>
        <taxon>Bacteria</taxon>
        <taxon>Bacillati</taxon>
        <taxon>Bacillota</taxon>
        <taxon>Bacilli</taxon>
        <taxon>Lactobacillales</taxon>
        <taxon>Lactobacillaceae</taxon>
        <taxon>Limosilactobacillus</taxon>
    </lineage>
</organism>
<dbReference type="InterPro" id="IPR008767">
    <property type="entry name" value="Phage_SPP1_head-tail_adaptor"/>
</dbReference>
<dbReference type="AlphaFoldDB" id="A0A317GGC8"/>
<dbReference type="NCBIfam" id="TIGR01563">
    <property type="entry name" value="gp16_SPP1"/>
    <property type="match status" value="1"/>
</dbReference>
<proteinExistence type="predicted"/>
<dbReference type="InterPro" id="IPR038666">
    <property type="entry name" value="SSP1_head-tail_sf"/>
</dbReference>
<reference evidence="1 2" key="1">
    <citation type="journal article" date="2018" name="Front. Microbiol.">
        <title>Comparative Genomics of the Herbivore Gut Symbiont Lactobacillus reuteri Reveals Genetic Diversity and Lifestyle Adaptation.</title>
        <authorList>
            <person name="Zhao J."/>
        </authorList>
    </citation>
    <scope>NUCLEOTIDE SEQUENCE [LARGE SCALE GENOMIC DNA]</scope>
    <source>
        <strain evidence="1 2">LR12</strain>
    </source>
</reference>
<name>A0A317GGC8_LIMRT</name>
<gene>
    <name evidence="1" type="ORF">DKZ23_05120</name>
</gene>
<dbReference type="Gene3D" id="2.40.10.270">
    <property type="entry name" value="Bacteriophage SPP1 head-tail adaptor protein"/>
    <property type="match status" value="1"/>
</dbReference>
<dbReference type="EMBL" id="QGHS01000050">
    <property type="protein sequence ID" value="PWT47057.1"/>
    <property type="molecule type" value="Genomic_DNA"/>
</dbReference>
<evidence type="ECO:0000313" key="1">
    <source>
        <dbReference type="EMBL" id="PWT47057.1"/>
    </source>
</evidence>
<comment type="caution">
    <text evidence="1">The sequence shown here is derived from an EMBL/GenBank/DDBJ whole genome shotgun (WGS) entry which is preliminary data.</text>
</comment>
<evidence type="ECO:0000313" key="2">
    <source>
        <dbReference type="Proteomes" id="UP000245866"/>
    </source>
</evidence>
<dbReference type="Proteomes" id="UP000245866">
    <property type="component" value="Unassembled WGS sequence"/>
</dbReference>
<dbReference type="Pfam" id="PF05521">
    <property type="entry name" value="Phage_HCP"/>
    <property type="match status" value="1"/>
</dbReference>
<sequence>MIIMLNYDITRMKDKAEFGVTQSFKANNYNGRVEYFVPQFSVWCGEYTNTQTQTYDNLGTHVDVDMVIVIRHNPNVNSNKILVCYKNVNYKIVAISSDDRLNAFDTISLKRDNSFPKRIPEDTSKLVPYGSDK</sequence>
<protein>
    <submittedName>
        <fullName evidence="1">Head-tail adaptor protein</fullName>
    </submittedName>
</protein>
<accession>A0A317GGC8</accession>